<dbReference type="Proteomes" id="UP001165641">
    <property type="component" value="Unassembled WGS sequence"/>
</dbReference>
<dbReference type="InterPro" id="IPR010413">
    <property type="entry name" value="HutX-like"/>
</dbReference>
<dbReference type="SUPFAM" id="SSF144064">
    <property type="entry name" value="Heme iron utilization protein-like"/>
    <property type="match status" value="1"/>
</dbReference>
<dbReference type="Gene3D" id="3.40.1570.10">
    <property type="entry name" value="HemS/ChuS/ChuX like domains"/>
    <property type="match status" value="1"/>
</dbReference>
<sequence length="236" mass="25341">MSDTEHKPRRETLTGITPDALLDRLPDMGRLMVIGRHDGVTHERIGPVEQVQTREGAVCLSGQCHDARIRTGNVASIVLDTGSVMGGKVFPRLEFMTADGGTAFSIVGMEGEGPFEMPLSDISRQPLAATDARNASGQDKPEFDPADPACPPFDLAVNAGAQVEILFDNGTLCQSWQGRIDAVKPAMGFLNVMTPDFHLHLKGGTLAGWQAATHSRKGLHHDGAITALELKSECFQ</sequence>
<comment type="caution">
    <text evidence="1">The sequence shown here is derived from an EMBL/GenBank/DDBJ whole genome shotgun (WGS) entry which is preliminary data.</text>
</comment>
<gene>
    <name evidence="1" type="ORF">PAF17_09135</name>
</gene>
<evidence type="ECO:0000313" key="2">
    <source>
        <dbReference type="Proteomes" id="UP001165641"/>
    </source>
</evidence>
<dbReference type="InterPro" id="IPR053733">
    <property type="entry name" value="Heme_Transport_Util_sf"/>
</dbReference>
<dbReference type="EMBL" id="JAQBIE010000010">
    <property type="protein sequence ID" value="MDB6177676.1"/>
    <property type="molecule type" value="Genomic_DNA"/>
</dbReference>
<dbReference type="RefSeq" id="WP_271888801.1">
    <property type="nucleotide sequence ID" value="NZ_JAQBIE010000010.1"/>
</dbReference>
<keyword evidence="2" id="KW-1185">Reference proteome</keyword>
<dbReference type="Pfam" id="PF06228">
    <property type="entry name" value="ChuX_HutX"/>
    <property type="match status" value="1"/>
</dbReference>
<protein>
    <recommendedName>
        <fullName evidence="3">Haemin-degrading HemS/ChuX domain-containing protein</fullName>
    </recommendedName>
</protein>
<name>A0ABT4ZG36_9RHOB</name>
<organism evidence="1 2">
    <name type="scientific">Paracoccus onchidii</name>
    <dbReference type="NCBI Taxonomy" id="3017813"/>
    <lineage>
        <taxon>Bacteria</taxon>
        <taxon>Pseudomonadati</taxon>
        <taxon>Pseudomonadota</taxon>
        <taxon>Alphaproteobacteria</taxon>
        <taxon>Rhodobacterales</taxon>
        <taxon>Paracoccaceae</taxon>
        <taxon>Paracoccus</taxon>
    </lineage>
</organism>
<accession>A0ABT4ZG36</accession>
<evidence type="ECO:0008006" key="3">
    <source>
        <dbReference type="Google" id="ProtNLM"/>
    </source>
</evidence>
<reference evidence="1" key="1">
    <citation type="submission" date="2022-12" db="EMBL/GenBank/DDBJ databases">
        <title>Paracoccus onchidii sp. nov., isolated from a marine invertebrate from the South China Sea.</title>
        <authorList>
            <person name="Xu S."/>
            <person name="Liu Z."/>
            <person name="Xu Y."/>
        </authorList>
    </citation>
    <scope>NUCLEOTIDE SEQUENCE</scope>
    <source>
        <strain evidence="1">Z330</strain>
    </source>
</reference>
<proteinExistence type="predicted"/>
<evidence type="ECO:0000313" key="1">
    <source>
        <dbReference type="EMBL" id="MDB6177676.1"/>
    </source>
</evidence>